<feature type="chain" id="PRO_5021316399" description="DUF885 domain-containing protein" evidence="1">
    <location>
        <begin position="28"/>
        <end position="624"/>
    </location>
</feature>
<reference evidence="2 3" key="1">
    <citation type="journal article" date="2019" name="Sci. Rep.">
        <title>Orb-weaving spider Araneus ventricosus genome elucidates the spidroin gene catalogue.</title>
        <authorList>
            <person name="Kono N."/>
            <person name="Nakamura H."/>
            <person name="Ohtoshi R."/>
            <person name="Moran D.A.P."/>
            <person name="Shinohara A."/>
            <person name="Yoshida Y."/>
            <person name="Fujiwara M."/>
            <person name="Mori M."/>
            <person name="Tomita M."/>
            <person name="Arakawa K."/>
        </authorList>
    </citation>
    <scope>NUCLEOTIDE SEQUENCE [LARGE SCALE GENOMIC DNA]</scope>
</reference>
<keyword evidence="3" id="KW-1185">Reference proteome</keyword>
<comment type="caution">
    <text evidence="2">The sequence shown here is derived from an EMBL/GenBank/DDBJ whole genome shotgun (WGS) entry which is preliminary data.</text>
</comment>
<dbReference type="Proteomes" id="UP000499080">
    <property type="component" value="Unassembled WGS sequence"/>
</dbReference>
<evidence type="ECO:0000256" key="1">
    <source>
        <dbReference type="SAM" id="SignalP"/>
    </source>
</evidence>
<dbReference type="Pfam" id="PF05960">
    <property type="entry name" value="DUF885"/>
    <property type="match status" value="1"/>
</dbReference>
<accession>A0A4Y2HQX9</accession>
<dbReference type="PANTHER" id="PTHR33361">
    <property type="entry name" value="GLR0591 PROTEIN"/>
    <property type="match status" value="1"/>
</dbReference>
<dbReference type="EMBL" id="BGPR01002105">
    <property type="protein sequence ID" value="GBM67827.1"/>
    <property type="molecule type" value="Genomic_DNA"/>
</dbReference>
<gene>
    <name evidence="2" type="ORF">AVEN_158128_1</name>
</gene>
<proteinExistence type="predicted"/>
<dbReference type="OrthoDB" id="5959877at2759"/>
<feature type="signal peptide" evidence="1">
    <location>
        <begin position="1"/>
        <end position="27"/>
    </location>
</feature>
<protein>
    <recommendedName>
        <fullName evidence="4">DUF885 domain-containing protein</fullName>
    </recommendedName>
</protein>
<keyword evidence="1" id="KW-0732">Signal</keyword>
<evidence type="ECO:0000313" key="3">
    <source>
        <dbReference type="Proteomes" id="UP000499080"/>
    </source>
</evidence>
<sequence>MFQYSYFKMPFMVSLVFFIQGFVLVLCQETSTVFLQNSNESIQSNLIELQDPEQLEDSANTMFDEYWQIVLQDNPEYAAVLGDHRYDNKLSSYSLKCYEKKKVMMNEFLERANQLLSISTEGSETETNLLLFIKNLQNELDHLMSGSHLFPISKLFTPQMGLHHILKYTKINSAEEAWNLIAIYRAVPKQVDEQIELMREGIRTNFTLSDRSLFSKSGNWDQTQDVETSPFYKPFINISESINGDEWIAIRENASDAILNHVFPAYKKVDDFINNEYKLHTRPGIGVSSLPNGRDFYQHQLAYHLTDPEVTPEQIHNMGLQEVERISKEMDEVVKYLGFNMTHQEFSNMIRNDTSQFFNSEEDALQTYRKVLEEEIAPKLNNLFKNIPEKILTVEKIPKELATGPQAYYMMPSADNSTPGTFFLDTNSLHNLPKYDVMTLAMHEGVPGHHFQYAYVMQQNDIPDFRKYGVRSNAFIEGWALYAEYLGYELGLFNDRYMRYGHLSYEIFRACRMVVDTGMHVMGWSRQQAVEYMLNNSASSIGNIEREIDRYITWPGQACAYKYGELKIKKMRRRAEEIMGDAFDIREFHDIILRNNGPLDLVEKQIDRYITSYQRLTTVTSQMS</sequence>
<dbReference type="PANTHER" id="PTHR33361:SF2">
    <property type="entry name" value="DUF885 DOMAIN-CONTAINING PROTEIN"/>
    <property type="match status" value="1"/>
</dbReference>
<name>A0A4Y2HQX9_ARAVE</name>
<organism evidence="2 3">
    <name type="scientific">Araneus ventricosus</name>
    <name type="common">Orbweaver spider</name>
    <name type="synonym">Epeira ventricosa</name>
    <dbReference type="NCBI Taxonomy" id="182803"/>
    <lineage>
        <taxon>Eukaryota</taxon>
        <taxon>Metazoa</taxon>
        <taxon>Ecdysozoa</taxon>
        <taxon>Arthropoda</taxon>
        <taxon>Chelicerata</taxon>
        <taxon>Arachnida</taxon>
        <taxon>Araneae</taxon>
        <taxon>Araneomorphae</taxon>
        <taxon>Entelegynae</taxon>
        <taxon>Araneoidea</taxon>
        <taxon>Araneidae</taxon>
        <taxon>Araneus</taxon>
    </lineage>
</organism>
<evidence type="ECO:0000313" key="2">
    <source>
        <dbReference type="EMBL" id="GBM67827.1"/>
    </source>
</evidence>
<dbReference type="AlphaFoldDB" id="A0A4Y2HQX9"/>
<evidence type="ECO:0008006" key="4">
    <source>
        <dbReference type="Google" id="ProtNLM"/>
    </source>
</evidence>
<dbReference type="InterPro" id="IPR010281">
    <property type="entry name" value="DUF885"/>
</dbReference>